<evidence type="ECO:0000313" key="3">
    <source>
        <dbReference type="Proteomes" id="UP001176940"/>
    </source>
</evidence>
<reference evidence="2" key="1">
    <citation type="submission" date="2023-07" db="EMBL/GenBank/DDBJ databases">
        <authorList>
            <person name="Stuckert A."/>
        </authorList>
    </citation>
    <scope>NUCLEOTIDE SEQUENCE</scope>
</reference>
<proteinExistence type="predicted"/>
<comment type="caution">
    <text evidence="2">The sequence shown here is derived from an EMBL/GenBank/DDBJ whole genome shotgun (WGS) entry which is preliminary data.</text>
</comment>
<accession>A0ABN9LZ29</accession>
<protein>
    <submittedName>
        <fullName evidence="2">Uncharacterized protein</fullName>
    </submittedName>
</protein>
<organism evidence="2 3">
    <name type="scientific">Ranitomeya imitator</name>
    <name type="common">mimic poison frog</name>
    <dbReference type="NCBI Taxonomy" id="111125"/>
    <lineage>
        <taxon>Eukaryota</taxon>
        <taxon>Metazoa</taxon>
        <taxon>Chordata</taxon>
        <taxon>Craniata</taxon>
        <taxon>Vertebrata</taxon>
        <taxon>Euteleostomi</taxon>
        <taxon>Amphibia</taxon>
        <taxon>Batrachia</taxon>
        <taxon>Anura</taxon>
        <taxon>Neobatrachia</taxon>
        <taxon>Hyloidea</taxon>
        <taxon>Dendrobatidae</taxon>
        <taxon>Dendrobatinae</taxon>
        <taxon>Ranitomeya</taxon>
    </lineage>
</organism>
<name>A0ABN9LZ29_9NEOB</name>
<evidence type="ECO:0000313" key="2">
    <source>
        <dbReference type="EMBL" id="CAJ0949614.1"/>
    </source>
</evidence>
<dbReference type="EMBL" id="CAUEEQ010030367">
    <property type="protein sequence ID" value="CAJ0949614.1"/>
    <property type="molecule type" value="Genomic_DNA"/>
</dbReference>
<feature type="compositionally biased region" description="Polar residues" evidence="1">
    <location>
        <begin position="52"/>
        <end position="66"/>
    </location>
</feature>
<evidence type="ECO:0000256" key="1">
    <source>
        <dbReference type="SAM" id="MobiDB-lite"/>
    </source>
</evidence>
<gene>
    <name evidence="2" type="ORF">RIMI_LOCUS12664590</name>
</gene>
<keyword evidence="3" id="KW-1185">Reference proteome</keyword>
<sequence length="119" mass="12571">MDRVATVTSPCVHRTRYRVPHGPGGGIISVPGQGGNWRILWEALGSRDLTFNGTSWKGSRTSTGTRELSIASESAGPPSSMPGTLDCGQQPTVNQPVKQGSIALKILATGLLLFPLLMD</sequence>
<dbReference type="Proteomes" id="UP001176940">
    <property type="component" value="Unassembled WGS sequence"/>
</dbReference>
<feature type="region of interest" description="Disordered" evidence="1">
    <location>
        <begin position="52"/>
        <end position="92"/>
    </location>
</feature>